<dbReference type="SUPFAM" id="SSF54675">
    <property type="entry name" value="Nicotinate/Quinolinate PRTase N-terminal domain-like"/>
    <property type="match status" value="1"/>
</dbReference>
<comment type="caution">
    <text evidence="1">The sequence shown here is derived from an EMBL/GenBank/DDBJ whole genome shotgun (WGS) entry which is preliminary data.</text>
</comment>
<reference evidence="2" key="1">
    <citation type="submission" date="2024-07" db="EMBL/GenBank/DDBJ databases">
        <title>Two chromosome-level genome assemblies of Korean endemic species Abeliophyllum distichum and Forsythia ovata (Oleaceae).</title>
        <authorList>
            <person name="Jang H."/>
        </authorList>
    </citation>
    <scope>NUCLEOTIDE SEQUENCE [LARGE SCALE GENOMIC DNA]</scope>
</reference>
<dbReference type="AlphaFoldDB" id="A0ABD1R963"/>
<keyword evidence="2" id="KW-1185">Reference proteome</keyword>
<dbReference type="Gene3D" id="3.20.140.10">
    <property type="entry name" value="nicotinate phosphoribosyltransferase"/>
    <property type="match status" value="1"/>
</dbReference>
<evidence type="ECO:0000313" key="1">
    <source>
        <dbReference type="EMBL" id="KAL2484971.1"/>
    </source>
</evidence>
<evidence type="ECO:0000313" key="2">
    <source>
        <dbReference type="Proteomes" id="UP001604336"/>
    </source>
</evidence>
<gene>
    <name evidence="1" type="ORF">Adt_29727</name>
</gene>
<accession>A0ABD1R963</accession>
<name>A0ABD1R963_9LAMI</name>
<organism evidence="1 2">
    <name type="scientific">Abeliophyllum distichum</name>
    <dbReference type="NCBI Taxonomy" id="126358"/>
    <lineage>
        <taxon>Eukaryota</taxon>
        <taxon>Viridiplantae</taxon>
        <taxon>Streptophyta</taxon>
        <taxon>Embryophyta</taxon>
        <taxon>Tracheophyta</taxon>
        <taxon>Spermatophyta</taxon>
        <taxon>Magnoliopsida</taxon>
        <taxon>eudicotyledons</taxon>
        <taxon>Gunneridae</taxon>
        <taxon>Pentapetalae</taxon>
        <taxon>asterids</taxon>
        <taxon>lamiids</taxon>
        <taxon>Lamiales</taxon>
        <taxon>Oleaceae</taxon>
        <taxon>Forsythieae</taxon>
        <taxon>Abeliophyllum</taxon>
    </lineage>
</organism>
<dbReference type="Proteomes" id="UP001604336">
    <property type="component" value="Unassembled WGS sequence"/>
</dbReference>
<protein>
    <submittedName>
        <fullName evidence="1">Uncharacterized protein</fullName>
    </submittedName>
</protein>
<sequence length="154" mass="17224">MQAVLQTKWLLSLPSNPRIRAFYPLPSQGFRHRFNPLNPLLKPNSFNGSSLSLDGFSKFQGFVTKPQLVGQKNRTSPICRAEAPAASADGQPVYGEKESPKFMAKVNGQTKEGKRNYGIDGPTNLMVTPLLTDLYQFTMAYAYWKAGKHEERTV</sequence>
<proteinExistence type="predicted"/>
<dbReference type="EMBL" id="JBFOLK010000009">
    <property type="protein sequence ID" value="KAL2484971.1"/>
    <property type="molecule type" value="Genomic_DNA"/>
</dbReference>